<keyword evidence="3 6" id="KW-0648">Protein biosynthesis</keyword>
<comment type="function">
    <text evidence="6">Associates with the EF-Tu.GDP complex and induces the exchange of GDP to GTP. It remains bound to the aminoacyl-tRNA.EF-Tu.GTP complex up to the GTP hydrolysis stage on the ribosome.</text>
</comment>
<dbReference type="OrthoDB" id="277235at2759"/>
<dbReference type="CDD" id="cd14275">
    <property type="entry name" value="UBA_EF-Ts"/>
    <property type="match status" value="1"/>
</dbReference>
<dbReference type="RefSeq" id="XP_007763623.1">
    <property type="nucleotide sequence ID" value="XM_007765433.1"/>
</dbReference>
<dbReference type="GO" id="GO:0005739">
    <property type="term" value="C:mitochondrion"/>
    <property type="evidence" value="ECO:0007669"/>
    <property type="project" value="UniProtKB-SubCell"/>
</dbReference>
<dbReference type="PANTHER" id="PTHR11741">
    <property type="entry name" value="ELONGATION FACTOR TS"/>
    <property type="match status" value="1"/>
</dbReference>
<dbReference type="KEGG" id="cput:CONPUDRAFT_96110"/>
<dbReference type="SUPFAM" id="SSF46934">
    <property type="entry name" value="UBA-like"/>
    <property type="match status" value="1"/>
</dbReference>
<dbReference type="AlphaFoldDB" id="A0A5M3N6C8"/>
<dbReference type="GO" id="GO:0070125">
    <property type="term" value="P:mitochondrial translational elongation"/>
    <property type="evidence" value="ECO:0007669"/>
    <property type="project" value="TreeGrafter"/>
</dbReference>
<evidence type="ECO:0000259" key="7">
    <source>
        <dbReference type="Pfam" id="PF00889"/>
    </source>
</evidence>
<protein>
    <recommendedName>
        <fullName evidence="6">Elongation factor Ts, mitochondrial</fullName>
        <shortName evidence="6">EF-Ts</shortName>
        <shortName evidence="6">EF-TsMt</shortName>
    </recommendedName>
</protein>
<dbReference type="InterPro" id="IPR018101">
    <property type="entry name" value="Transl_elong_Ts_CS"/>
</dbReference>
<evidence type="ECO:0000256" key="6">
    <source>
        <dbReference type="HAMAP-Rule" id="MF_03135"/>
    </source>
</evidence>
<dbReference type="PROSITE" id="PS01127">
    <property type="entry name" value="EF_TS_2"/>
    <property type="match status" value="1"/>
</dbReference>
<dbReference type="SUPFAM" id="SSF54713">
    <property type="entry name" value="Elongation factor Ts (EF-Ts), dimerisation domain"/>
    <property type="match status" value="2"/>
</dbReference>
<dbReference type="GeneID" id="19211741"/>
<evidence type="ECO:0000256" key="2">
    <source>
        <dbReference type="ARBA" id="ARBA00022768"/>
    </source>
</evidence>
<evidence type="ECO:0000256" key="4">
    <source>
        <dbReference type="ARBA" id="ARBA00022946"/>
    </source>
</evidence>
<accession>A0A5M3N6C8</accession>
<feature type="domain" description="Translation elongation factor EFTs/EF1B dimerisation" evidence="7">
    <location>
        <begin position="116"/>
        <end position="282"/>
    </location>
</feature>
<name>A0A5M3N6C8_CONPW</name>
<comment type="subcellular location">
    <subcellularLocation>
        <location evidence="6">Mitochondrion</location>
    </subcellularLocation>
</comment>
<evidence type="ECO:0000256" key="1">
    <source>
        <dbReference type="ARBA" id="ARBA00005532"/>
    </source>
</evidence>
<dbReference type="Proteomes" id="UP000053558">
    <property type="component" value="Unassembled WGS sequence"/>
</dbReference>
<dbReference type="Gene3D" id="3.30.479.20">
    <property type="entry name" value="Elongation factor Ts, dimerisation domain"/>
    <property type="match status" value="2"/>
</dbReference>
<keyword evidence="9" id="KW-1185">Reference proteome</keyword>
<keyword evidence="5 6" id="KW-0496">Mitochondrion</keyword>
<comment type="similarity">
    <text evidence="1 6">Belongs to the EF-Ts family.</text>
</comment>
<dbReference type="PANTHER" id="PTHR11741:SF0">
    <property type="entry name" value="ELONGATION FACTOR TS, MITOCHONDRIAL"/>
    <property type="match status" value="1"/>
</dbReference>
<sequence>MLRTLCPRRALLSSLNTPRLYSTAPVKPSVQLIGQLRKRTEVSISKAREALTATNNDVDAAFDWLEKDLAASGAKKAAKVADRDAREGFVTISVLSGGAHAPQSNGGGPGTGGLRAALVELNCETDFVARNALFTQLAADIAHTAAFLAEPSDSASLIQSYNLDMLKDAPLLSASDPNSGANTSVGSAIQELIAKVGEKVALARAATVAQPQPPSTAAVGLRLGAYTHGGAGGGLQGRVGGLAILGYRNALLSAPQAEREKLERALARQIVGMGPQTIRKEEGVEGGMALYEQPFSMMGEDATVRQVLDNWAQTHGVSGGDSGVEVIEFLRWTVGESE</sequence>
<evidence type="ECO:0000313" key="8">
    <source>
        <dbReference type="EMBL" id="EIW86989.1"/>
    </source>
</evidence>
<reference evidence="9" key="1">
    <citation type="journal article" date="2012" name="Science">
        <title>The Paleozoic origin of enzymatic lignin decomposition reconstructed from 31 fungal genomes.</title>
        <authorList>
            <person name="Floudas D."/>
            <person name="Binder M."/>
            <person name="Riley R."/>
            <person name="Barry K."/>
            <person name="Blanchette R.A."/>
            <person name="Henrissat B."/>
            <person name="Martinez A.T."/>
            <person name="Otillar R."/>
            <person name="Spatafora J.W."/>
            <person name="Yadav J.S."/>
            <person name="Aerts A."/>
            <person name="Benoit I."/>
            <person name="Boyd A."/>
            <person name="Carlson A."/>
            <person name="Copeland A."/>
            <person name="Coutinho P.M."/>
            <person name="de Vries R.P."/>
            <person name="Ferreira P."/>
            <person name="Findley K."/>
            <person name="Foster B."/>
            <person name="Gaskell J."/>
            <person name="Glotzer D."/>
            <person name="Gorecki P."/>
            <person name="Heitman J."/>
            <person name="Hesse C."/>
            <person name="Hori C."/>
            <person name="Igarashi K."/>
            <person name="Jurgens J.A."/>
            <person name="Kallen N."/>
            <person name="Kersten P."/>
            <person name="Kohler A."/>
            <person name="Kuees U."/>
            <person name="Kumar T.K.A."/>
            <person name="Kuo A."/>
            <person name="LaButti K."/>
            <person name="Larrondo L.F."/>
            <person name="Lindquist E."/>
            <person name="Ling A."/>
            <person name="Lombard V."/>
            <person name="Lucas S."/>
            <person name="Lundell T."/>
            <person name="Martin R."/>
            <person name="McLaughlin D.J."/>
            <person name="Morgenstern I."/>
            <person name="Morin E."/>
            <person name="Murat C."/>
            <person name="Nagy L.G."/>
            <person name="Nolan M."/>
            <person name="Ohm R.A."/>
            <person name="Patyshakuliyeva A."/>
            <person name="Rokas A."/>
            <person name="Ruiz-Duenas F.J."/>
            <person name="Sabat G."/>
            <person name="Salamov A."/>
            <person name="Samejima M."/>
            <person name="Schmutz J."/>
            <person name="Slot J.C."/>
            <person name="St John F."/>
            <person name="Stenlid J."/>
            <person name="Sun H."/>
            <person name="Sun S."/>
            <person name="Syed K."/>
            <person name="Tsang A."/>
            <person name="Wiebenga A."/>
            <person name="Young D."/>
            <person name="Pisabarro A."/>
            <person name="Eastwood D.C."/>
            <person name="Martin F."/>
            <person name="Cullen D."/>
            <person name="Grigoriev I.V."/>
            <person name="Hibbett D.S."/>
        </authorList>
    </citation>
    <scope>NUCLEOTIDE SEQUENCE [LARGE SCALE GENOMIC DNA]</scope>
    <source>
        <strain evidence="9">RWD-64-598 SS2</strain>
    </source>
</reference>
<evidence type="ECO:0000256" key="5">
    <source>
        <dbReference type="ARBA" id="ARBA00023128"/>
    </source>
</evidence>
<dbReference type="GO" id="GO:0003746">
    <property type="term" value="F:translation elongation factor activity"/>
    <property type="evidence" value="ECO:0007669"/>
    <property type="project" value="UniProtKB-UniRule"/>
</dbReference>
<dbReference type="InterPro" id="IPR036402">
    <property type="entry name" value="EF-Ts_dimer_sf"/>
</dbReference>
<dbReference type="InterPro" id="IPR001816">
    <property type="entry name" value="Transl_elong_EFTs/EF1B"/>
</dbReference>
<dbReference type="InterPro" id="IPR014039">
    <property type="entry name" value="Transl_elong_EFTs/EF1B_dimer"/>
</dbReference>
<proteinExistence type="inferred from homology"/>
<dbReference type="InterPro" id="IPR009060">
    <property type="entry name" value="UBA-like_sf"/>
</dbReference>
<evidence type="ECO:0000256" key="3">
    <source>
        <dbReference type="ARBA" id="ARBA00022917"/>
    </source>
</evidence>
<dbReference type="HAMAP" id="MF_00050">
    <property type="entry name" value="EF_Ts"/>
    <property type="match status" value="1"/>
</dbReference>
<dbReference type="OMA" id="FAKWTVG"/>
<dbReference type="Gene3D" id="1.10.8.10">
    <property type="entry name" value="DNA helicase RuvA subunit, C-terminal domain"/>
    <property type="match status" value="1"/>
</dbReference>
<keyword evidence="2 6" id="KW-0251">Elongation factor</keyword>
<dbReference type="Pfam" id="PF00889">
    <property type="entry name" value="EF_TS"/>
    <property type="match status" value="1"/>
</dbReference>
<gene>
    <name evidence="6" type="primary">TSF1</name>
    <name evidence="8" type="ORF">CONPUDRAFT_96110</name>
</gene>
<comment type="caution">
    <text evidence="8">The sequence shown here is derived from an EMBL/GenBank/DDBJ whole genome shotgun (WGS) entry which is preliminary data.</text>
</comment>
<dbReference type="EMBL" id="JH711573">
    <property type="protein sequence ID" value="EIW86989.1"/>
    <property type="molecule type" value="Genomic_DNA"/>
</dbReference>
<evidence type="ECO:0000313" key="9">
    <source>
        <dbReference type="Proteomes" id="UP000053558"/>
    </source>
</evidence>
<organism evidence="8 9">
    <name type="scientific">Coniophora puteana (strain RWD-64-598)</name>
    <name type="common">Brown rot fungus</name>
    <dbReference type="NCBI Taxonomy" id="741705"/>
    <lineage>
        <taxon>Eukaryota</taxon>
        <taxon>Fungi</taxon>
        <taxon>Dikarya</taxon>
        <taxon>Basidiomycota</taxon>
        <taxon>Agaricomycotina</taxon>
        <taxon>Agaricomycetes</taxon>
        <taxon>Agaricomycetidae</taxon>
        <taxon>Boletales</taxon>
        <taxon>Coniophorineae</taxon>
        <taxon>Coniophoraceae</taxon>
        <taxon>Coniophora</taxon>
    </lineage>
</organism>
<keyword evidence="4" id="KW-0809">Transit peptide</keyword>